<keyword evidence="4 11" id="KW-0812">Transmembrane</keyword>
<evidence type="ECO:0000256" key="10">
    <source>
        <dbReference type="SAM" id="MobiDB-lite"/>
    </source>
</evidence>
<feature type="domain" description="Nicastrin small lobe" evidence="12">
    <location>
        <begin position="51"/>
        <end position="220"/>
    </location>
</feature>
<gene>
    <name evidence="13" type="ORF">GBAR_LOCUS5368</name>
</gene>
<evidence type="ECO:0000256" key="4">
    <source>
        <dbReference type="ARBA" id="ARBA00022692"/>
    </source>
</evidence>
<evidence type="ECO:0000256" key="2">
    <source>
        <dbReference type="ARBA" id="ARBA00007717"/>
    </source>
</evidence>
<proteinExistence type="inferred from homology"/>
<dbReference type="GO" id="GO:0007219">
    <property type="term" value="P:Notch signaling pathway"/>
    <property type="evidence" value="ECO:0007669"/>
    <property type="project" value="UniProtKB-KW"/>
</dbReference>
<name>A0AA35RCC8_GEOBA</name>
<dbReference type="Pfam" id="PF05450">
    <property type="entry name" value="Nicastrin"/>
    <property type="match status" value="1"/>
</dbReference>
<accession>A0AA35RCC8</accession>
<reference evidence="13" key="1">
    <citation type="submission" date="2023-03" db="EMBL/GenBank/DDBJ databases">
        <authorList>
            <person name="Steffen K."/>
            <person name="Cardenas P."/>
        </authorList>
    </citation>
    <scope>NUCLEOTIDE SEQUENCE</scope>
</reference>
<evidence type="ECO:0000256" key="1">
    <source>
        <dbReference type="ARBA" id="ARBA00004479"/>
    </source>
</evidence>
<dbReference type="GO" id="GO:0016485">
    <property type="term" value="P:protein processing"/>
    <property type="evidence" value="ECO:0007669"/>
    <property type="project" value="InterPro"/>
</dbReference>
<dbReference type="EMBL" id="CASHTH010000799">
    <property type="protein sequence ID" value="CAI8007776.1"/>
    <property type="molecule type" value="Genomic_DNA"/>
</dbReference>
<dbReference type="PANTHER" id="PTHR21092:SF0">
    <property type="entry name" value="NICASTRIN"/>
    <property type="match status" value="1"/>
</dbReference>
<dbReference type="InterPro" id="IPR041084">
    <property type="entry name" value="Ncstrn_small"/>
</dbReference>
<dbReference type="AlphaFoldDB" id="A0AA35RCC8"/>
<dbReference type="GO" id="GO:0007220">
    <property type="term" value="P:Notch receptor processing"/>
    <property type="evidence" value="ECO:0007669"/>
    <property type="project" value="TreeGrafter"/>
</dbReference>
<dbReference type="PANTHER" id="PTHR21092">
    <property type="entry name" value="NICASTRIN"/>
    <property type="match status" value="1"/>
</dbReference>
<dbReference type="Proteomes" id="UP001174909">
    <property type="component" value="Unassembled WGS sequence"/>
</dbReference>
<keyword evidence="6" id="KW-0914">Notch signaling pathway</keyword>
<feature type="transmembrane region" description="Helical" evidence="11">
    <location>
        <begin position="665"/>
        <end position="683"/>
    </location>
</feature>
<protein>
    <recommendedName>
        <fullName evidence="3">Nicastrin</fullName>
    </recommendedName>
</protein>
<evidence type="ECO:0000256" key="7">
    <source>
        <dbReference type="ARBA" id="ARBA00022989"/>
    </source>
</evidence>
<dbReference type="InterPro" id="IPR008710">
    <property type="entry name" value="Nicastrin"/>
</dbReference>
<evidence type="ECO:0000256" key="3">
    <source>
        <dbReference type="ARBA" id="ARBA00015303"/>
    </source>
</evidence>
<comment type="caution">
    <text evidence="13">The sequence shown here is derived from an EMBL/GenBank/DDBJ whole genome shotgun (WGS) entry which is preliminary data.</text>
</comment>
<feature type="region of interest" description="Disordered" evidence="10">
    <location>
        <begin position="718"/>
        <end position="744"/>
    </location>
</feature>
<keyword evidence="8 11" id="KW-0472">Membrane</keyword>
<evidence type="ECO:0000256" key="9">
    <source>
        <dbReference type="ARBA" id="ARBA00023180"/>
    </source>
</evidence>
<comment type="similarity">
    <text evidence="2">Belongs to the nicastrin family.</text>
</comment>
<keyword evidence="9" id="KW-0325">Glycoprotein</keyword>
<dbReference type="Gene3D" id="3.40.630.10">
    <property type="entry name" value="Zn peptidases"/>
    <property type="match status" value="1"/>
</dbReference>
<keyword evidence="7 11" id="KW-1133">Transmembrane helix</keyword>
<evidence type="ECO:0000256" key="6">
    <source>
        <dbReference type="ARBA" id="ARBA00022976"/>
    </source>
</evidence>
<dbReference type="Pfam" id="PF18266">
    <property type="entry name" value="Ncstrn_small"/>
    <property type="match status" value="1"/>
</dbReference>
<evidence type="ECO:0000259" key="12">
    <source>
        <dbReference type="Pfam" id="PF18266"/>
    </source>
</evidence>
<sequence length="744" mass="82983">MFTLQSLQGKGPGLYVRCLFLCSLSTFAISGGGAVRDLYDRFYLTLTDSIPCFRLTNADSQIGCSGSDTNTRGVVHYVQSQSDLEWLLHHSPHPPYIALMEPAPFTSVNVPRLRDSSRVNGILLKYDSRNTHPDDVEFFSAERKCPNKDFGVDSCNDSSPWNPYTNGTSLSFSDFGDFPIFAVTNDTFMEVLECFQSHNAGGDGGIIDYPLCAAEMVADMLTAKNTETCFRRAKLLTLQVNGVELCDPLGDKNVWGSIFELNEERLGQKAILLATKLDSIAFFPYLSWGANNELAGVATLMAVLETIGNLRREGTLLSLEHPILYSFFHGESWDYIGSSRMVYDMERNNFPENFGPKFSHDSIMDYLELTNLGLFDNERPVTYYHNKTSSVLLSRLVAISSETHTGMTLAPSDRVDLPVASLQRFLRRNSTFSGAILSDFNEEFRSKFYGSRYDNEGIFNQNGSNLSTVSRQLANLATSITWALLDVAGANFSDGNNDTYKADANTINDILECFLVNTDCDTFKRVLTQSQANELENRPLHRYVTVDTTTNSETIITYALAADFTGVYINGSGDIVNDSIPCGQCSSIASQLSEDNSQVTVLQQYVNGSDNMCFCVKSFVHYHTAVSPAFVEKDYSSHEYSTWVESRWRFINLRIYLVTYPLQEVAFFFCGLAMIFIALFLAVQATRKSDKIFNTYAVVHSPMRLTAADRAASIDLSDFEDSDVSPPDTRERFNSGGASNIQEQ</sequence>
<keyword evidence="14" id="KW-1185">Reference proteome</keyword>
<comment type="subcellular location">
    <subcellularLocation>
        <location evidence="1">Membrane</location>
        <topology evidence="1">Single-pass type I membrane protein</topology>
    </subcellularLocation>
</comment>
<dbReference type="GO" id="GO:0005886">
    <property type="term" value="C:plasma membrane"/>
    <property type="evidence" value="ECO:0007669"/>
    <property type="project" value="UniProtKB-ARBA"/>
</dbReference>
<dbReference type="SUPFAM" id="SSF53187">
    <property type="entry name" value="Zn-dependent exopeptidases"/>
    <property type="match status" value="1"/>
</dbReference>
<evidence type="ECO:0000256" key="5">
    <source>
        <dbReference type="ARBA" id="ARBA00022729"/>
    </source>
</evidence>
<evidence type="ECO:0000313" key="14">
    <source>
        <dbReference type="Proteomes" id="UP001174909"/>
    </source>
</evidence>
<evidence type="ECO:0000313" key="13">
    <source>
        <dbReference type="EMBL" id="CAI8007776.1"/>
    </source>
</evidence>
<organism evidence="13 14">
    <name type="scientific">Geodia barretti</name>
    <name type="common">Barrett's horny sponge</name>
    <dbReference type="NCBI Taxonomy" id="519541"/>
    <lineage>
        <taxon>Eukaryota</taxon>
        <taxon>Metazoa</taxon>
        <taxon>Porifera</taxon>
        <taxon>Demospongiae</taxon>
        <taxon>Heteroscleromorpha</taxon>
        <taxon>Tetractinellida</taxon>
        <taxon>Astrophorina</taxon>
        <taxon>Geodiidae</taxon>
        <taxon>Geodia</taxon>
    </lineage>
</organism>
<keyword evidence="5" id="KW-0732">Signal</keyword>
<evidence type="ECO:0000256" key="8">
    <source>
        <dbReference type="ARBA" id="ARBA00023136"/>
    </source>
</evidence>
<evidence type="ECO:0000256" key="11">
    <source>
        <dbReference type="SAM" id="Phobius"/>
    </source>
</evidence>